<feature type="transmembrane region" description="Helical" evidence="1">
    <location>
        <begin position="72"/>
        <end position="88"/>
    </location>
</feature>
<evidence type="ECO:0000256" key="1">
    <source>
        <dbReference type="SAM" id="Phobius"/>
    </source>
</evidence>
<proteinExistence type="predicted"/>
<sequence>MLVLTSQKSTMTITRRGFFRFFIFFSGYLLFLVLGSSVFSAIEAPEEKEKVASLRKLRSDFLKNHPCVPGKLFNFFLYFMLILITIVHT</sequence>
<protein>
    <submittedName>
        <fullName evidence="2">Potassium channel subfamily K member 1-like</fullName>
    </submittedName>
</protein>
<evidence type="ECO:0000313" key="2">
    <source>
        <dbReference type="RefSeq" id="XP_028143187.1"/>
    </source>
</evidence>
<dbReference type="InParanoid" id="A0A6P7G8C0"/>
<keyword evidence="1" id="KW-1133">Transmembrane helix</keyword>
<reference evidence="2" key="1">
    <citation type="submission" date="2025-08" db="UniProtKB">
        <authorList>
            <consortium name="RefSeq"/>
        </authorList>
    </citation>
    <scope>IDENTIFICATION</scope>
    <source>
        <tissue evidence="2">Whole insect</tissue>
    </source>
</reference>
<keyword evidence="1" id="KW-0472">Membrane</keyword>
<dbReference type="AlphaFoldDB" id="A0A6P7G8C0"/>
<accession>A0A6P7G8C0</accession>
<dbReference type="RefSeq" id="XP_028143187.1">
    <property type="nucleotide sequence ID" value="XM_028287386.1"/>
</dbReference>
<keyword evidence="1" id="KW-0812">Transmembrane</keyword>
<feature type="transmembrane region" description="Helical" evidence="1">
    <location>
        <begin position="21"/>
        <end position="42"/>
    </location>
</feature>
<organism evidence="2">
    <name type="scientific">Diabrotica virgifera virgifera</name>
    <name type="common">western corn rootworm</name>
    <dbReference type="NCBI Taxonomy" id="50390"/>
    <lineage>
        <taxon>Eukaryota</taxon>
        <taxon>Metazoa</taxon>
        <taxon>Ecdysozoa</taxon>
        <taxon>Arthropoda</taxon>
        <taxon>Hexapoda</taxon>
        <taxon>Insecta</taxon>
        <taxon>Pterygota</taxon>
        <taxon>Neoptera</taxon>
        <taxon>Endopterygota</taxon>
        <taxon>Coleoptera</taxon>
        <taxon>Polyphaga</taxon>
        <taxon>Cucujiformia</taxon>
        <taxon>Chrysomeloidea</taxon>
        <taxon>Chrysomelidae</taxon>
        <taxon>Galerucinae</taxon>
        <taxon>Diabroticina</taxon>
        <taxon>Diabroticites</taxon>
        <taxon>Diabrotica</taxon>
    </lineage>
</organism>
<name>A0A6P7G8C0_DIAVI</name>
<gene>
    <name evidence="2" type="primary">LOC114337007</name>
</gene>
<dbReference type="Gene3D" id="1.10.287.70">
    <property type="match status" value="1"/>
</dbReference>